<keyword evidence="8" id="KW-1185">Reference proteome</keyword>
<evidence type="ECO:0000256" key="2">
    <source>
        <dbReference type="ARBA" id="ARBA00011881"/>
    </source>
</evidence>
<evidence type="ECO:0000313" key="8">
    <source>
        <dbReference type="Proteomes" id="UP000612855"/>
    </source>
</evidence>
<dbReference type="Pfam" id="PF13602">
    <property type="entry name" value="ADH_zinc_N_2"/>
    <property type="match status" value="1"/>
</dbReference>
<comment type="subunit">
    <text evidence="2">Homotetramer.</text>
</comment>
<gene>
    <name evidence="7" type="ORF">GCM10011360_05180</name>
</gene>
<evidence type="ECO:0000256" key="3">
    <source>
        <dbReference type="ARBA" id="ARBA00022490"/>
    </source>
</evidence>
<comment type="subcellular location">
    <subcellularLocation>
        <location evidence="1">Cytoplasm</location>
    </subcellularLocation>
</comment>
<accession>A0A917EAH8</accession>
<keyword evidence="4" id="KW-0521">NADP</keyword>
<dbReference type="GO" id="GO:0016491">
    <property type="term" value="F:oxidoreductase activity"/>
    <property type="evidence" value="ECO:0007669"/>
    <property type="project" value="InterPro"/>
</dbReference>
<dbReference type="PANTHER" id="PTHR44154">
    <property type="entry name" value="QUINONE OXIDOREDUCTASE"/>
    <property type="match status" value="1"/>
</dbReference>
<sequence length="305" mass="31636">MKKITQIRTGAADVMQLEDSQLPEPGAGEVRVRINAAGVNPVDVAVRAGLVDFLGAPPFTIGWDLSGVVEAVGPGVTAWRTGDRVFGMPAFPAQVAAYATHTVVPAAGLNRTPDSLSDAEAAALPLAGLTAWQALVTHGRIAEGEHVLIHGGAGGVGHLAVQIAKARGARVTATASPEKVTITKGYGADIVVDYTQDQPEGPYDLVLDTQGAEHVMQSLATVRDGGRLIALLPFGDEAEQAARARGIQISRIVVQTDTEGLDELTVLIAKGQLRVTVAGQFPLSEVAAAHEALAERPVGKIVLIP</sequence>
<dbReference type="Gene3D" id="3.40.50.720">
    <property type="entry name" value="NAD(P)-binding Rossmann-like Domain"/>
    <property type="match status" value="1"/>
</dbReference>
<keyword evidence="5" id="KW-0694">RNA-binding</keyword>
<dbReference type="SMART" id="SM00829">
    <property type="entry name" value="PKS_ER"/>
    <property type="match status" value="1"/>
</dbReference>
<keyword evidence="3" id="KW-0963">Cytoplasm</keyword>
<dbReference type="InterPro" id="IPR020843">
    <property type="entry name" value="ER"/>
</dbReference>
<dbReference type="SUPFAM" id="SSF51735">
    <property type="entry name" value="NAD(P)-binding Rossmann-fold domains"/>
    <property type="match status" value="1"/>
</dbReference>
<evidence type="ECO:0000256" key="1">
    <source>
        <dbReference type="ARBA" id="ARBA00004496"/>
    </source>
</evidence>
<dbReference type="EMBL" id="BMFJ01000001">
    <property type="protein sequence ID" value="GGE19361.1"/>
    <property type="molecule type" value="Genomic_DNA"/>
</dbReference>
<dbReference type="PROSITE" id="PS01162">
    <property type="entry name" value="QOR_ZETA_CRYSTAL"/>
    <property type="match status" value="1"/>
</dbReference>
<dbReference type="InterPro" id="IPR013154">
    <property type="entry name" value="ADH-like_N"/>
</dbReference>
<dbReference type="InterPro" id="IPR051603">
    <property type="entry name" value="Zinc-ADH_QOR/CCCR"/>
</dbReference>
<dbReference type="CDD" id="cd05289">
    <property type="entry name" value="MDR_like_2"/>
    <property type="match status" value="1"/>
</dbReference>
<dbReference type="Gene3D" id="3.90.180.10">
    <property type="entry name" value="Medium-chain alcohol dehydrogenases, catalytic domain"/>
    <property type="match status" value="1"/>
</dbReference>
<organism evidence="7 8">
    <name type="scientific">Primorskyibacter flagellatus</name>
    <dbReference type="NCBI Taxonomy" id="1387277"/>
    <lineage>
        <taxon>Bacteria</taxon>
        <taxon>Pseudomonadati</taxon>
        <taxon>Pseudomonadota</taxon>
        <taxon>Alphaproteobacteria</taxon>
        <taxon>Rhodobacterales</taxon>
        <taxon>Roseobacteraceae</taxon>
        <taxon>Primorskyibacter</taxon>
    </lineage>
</organism>
<dbReference type="InterPro" id="IPR011032">
    <property type="entry name" value="GroES-like_sf"/>
</dbReference>
<comment type="caution">
    <text evidence="7">The sequence shown here is derived from an EMBL/GenBank/DDBJ whole genome shotgun (WGS) entry which is preliminary data.</text>
</comment>
<feature type="domain" description="Enoyl reductase (ER)" evidence="6">
    <location>
        <begin position="10"/>
        <end position="303"/>
    </location>
</feature>
<evidence type="ECO:0000256" key="4">
    <source>
        <dbReference type="ARBA" id="ARBA00022857"/>
    </source>
</evidence>
<evidence type="ECO:0000259" key="6">
    <source>
        <dbReference type="SMART" id="SM00829"/>
    </source>
</evidence>
<dbReference type="RefSeq" id="WP_188476063.1">
    <property type="nucleotide sequence ID" value="NZ_BMFJ01000001.1"/>
</dbReference>
<dbReference type="GO" id="GO:0003723">
    <property type="term" value="F:RNA binding"/>
    <property type="evidence" value="ECO:0007669"/>
    <property type="project" value="UniProtKB-KW"/>
</dbReference>
<dbReference type="GO" id="GO:0005737">
    <property type="term" value="C:cytoplasm"/>
    <property type="evidence" value="ECO:0007669"/>
    <property type="project" value="UniProtKB-SubCell"/>
</dbReference>
<protein>
    <submittedName>
        <fullName evidence="7">NADPH:quinone reductase</fullName>
    </submittedName>
</protein>
<dbReference type="PANTHER" id="PTHR44154:SF1">
    <property type="entry name" value="QUINONE OXIDOREDUCTASE"/>
    <property type="match status" value="1"/>
</dbReference>
<dbReference type="InterPro" id="IPR002364">
    <property type="entry name" value="Quin_OxRdtase/zeta-crystal_CS"/>
</dbReference>
<dbReference type="SUPFAM" id="SSF50129">
    <property type="entry name" value="GroES-like"/>
    <property type="match status" value="1"/>
</dbReference>
<evidence type="ECO:0000313" key="7">
    <source>
        <dbReference type="EMBL" id="GGE19361.1"/>
    </source>
</evidence>
<dbReference type="Pfam" id="PF08240">
    <property type="entry name" value="ADH_N"/>
    <property type="match status" value="1"/>
</dbReference>
<reference evidence="8" key="1">
    <citation type="journal article" date="2019" name="Int. J. Syst. Evol. Microbiol.">
        <title>The Global Catalogue of Microorganisms (GCM) 10K type strain sequencing project: providing services to taxonomists for standard genome sequencing and annotation.</title>
        <authorList>
            <consortium name="The Broad Institute Genomics Platform"/>
            <consortium name="The Broad Institute Genome Sequencing Center for Infectious Disease"/>
            <person name="Wu L."/>
            <person name="Ma J."/>
        </authorList>
    </citation>
    <scope>NUCLEOTIDE SEQUENCE [LARGE SCALE GENOMIC DNA]</scope>
    <source>
        <strain evidence="8">CGMCC 1.12664</strain>
    </source>
</reference>
<dbReference type="GO" id="GO:0008270">
    <property type="term" value="F:zinc ion binding"/>
    <property type="evidence" value="ECO:0007669"/>
    <property type="project" value="InterPro"/>
</dbReference>
<proteinExistence type="predicted"/>
<name>A0A917EAH8_9RHOB</name>
<dbReference type="InterPro" id="IPR036291">
    <property type="entry name" value="NAD(P)-bd_dom_sf"/>
</dbReference>
<evidence type="ECO:0000256" key="5">
    <source>
        <dbReference type="ARBA" id="ARBA00022884"/>
    </source>
</evidence>
<dbReference type="Proteomes" id="UP000612855">
    <property type="component" value="Unassembled WGS sequence"/>
</dbReference>
<dbReference type="AlphaFoldDB" id="A0A917EAH8"/>